<feature type="compositionally biased region" description="Basic and acidic residues" evidence="1">
    <location>
        <begin position="131"/>
        <end position="155"/>
    </location>
</feature>
<dbReference type="VEuPathDB" id="FungiDB:P168DRAFT_53037"/>
<sequence length="155" mass="17695">MELDELSSAQGSIVRVVIIQYYTKHILCTKYHKNGLDINTPLISVVIFIRWHLSRESGPSTAEYPPCRTAMPFLARIPREPKSRITNHGRWQISKCARYGPCIRYPLGRLGIIPIPVEGKNGTPSIPIQRPRMDKGVHRTEDTDRPLLDRRTKPA</sequence>
<gene>
    <name evidence="2" type="ORF">P168DRAFT_53037</name>
</gene>
<name>A0A2I1CVG4_ASPC2</name>
<proteinExistence type="predicted"/>
<keyword evidence="3" id="KW-1185">Reference proteome</keyword>
<evidence type="ECO:0000256" key="1">
    <source>
        <dbReference type="SAM" id="MobiDB-lite"/>
    </source>
</evidence>
<dbReference type="RefSeq" id="XP_024690202.1">
    <property type="nucleotide sequence ID" value="XM_024841989.1"/>
</dbReference>
<evidence type="ECO:0000313" key="2">
    <source>
        <dbReference type="EMBL" id="PKY01608.1"/>
    </source>
</evidence>
<dbReference type="AlphaFoldDB" id="A0A2I1CVG4"/>
<reference evidence="2" key="1">
    <citation type="submission" date="2016-12" db="EMBL/GenBank/DDBJ databases">
        <title>The genomes of Aspergillus section Nigri reveals drivers in fungal speciation.</title>
        <authorList>
            <consortium name="DOE Joint Genome Institute"/>
            <person name="Vesth T.C."/>
            <person name="Nybo J."/>
            <person name="Theobald S."/>
            <person name="Brandl J."/>
            <person name="Frisvad J.C."/>
            <person name="Nielsen K.F."/>
            <person name="Lyhne E.K."/>
            <person name="Kogle M.E."/>
            <person name="Kuo A."/>
            <person name="Riley R."/>
            <person name="Clum A."/>
            <person name="Nolan M."/>
            <person name="Lipzen A."/>
            <person name="Salamov A."/>
            <person name="Henrissat B."/>
            <person name="Wiebenga A."/>
            <person name="De vries R.P."/>
            <person name="Grigoriev I.V."/>
            <person name="Mortensen U.H."/>
            <person name="Andersen M.R."/>
            <person name="Baker S.E."/>
        </authorList>
    </citation>
    <scope>NUCLEOTIDE SEQUENCE</scope>
    <source>
        <strain evidence="2">IBT 28561</strain>
    </source>
</reference>
<evidence type="ECO:0000313" key="3">
    <source>
        <dbReference type="Proteomes" id="UP000234254"/>
    </source>
</evidence>
<comment type="caution">
    <text evidence="2">The sequence shown here is derived from an EMBL/GenBank/DDBJ whole genome shotgun (WGS) entry which is preliminary data.</text>
</comment>
<dbReference type="Proteomes" id="UP000234254">
    <property type="component" value="Unassembled WGS sequence"/>
</dbReference>
<protein>
    <submittedName>
        <fullName evidence="2">Uncharacterized protein</fullName>
    </submittedName>
</protein>
<organism evidence="2 3">
    <name type="scientific">Aspergillus campestris (strain IBT 28561)</name>
    <dbReference type="NCBI Taxonomy" id="1392248"/>
    <lineage>
        <taxon>Eukaryota</taxon>
        <taxon>Fungi</taxon>
        <taxon>Dikarya</taxon>
        <taxon>Ascomycota</taxon>
        <taxon>Pezizomycotina</taxon>
        <taxon>Eurotiomycetes</taxon>
        <taxon>Eurotiomycetidae</taxon>
        <taxon>Eurotiales</taxon>
        <taxon>Aspergillaceae</taxon>
        <taxon>Aspergillus</taxon>
        <taxon>Aspergillus subgen. Circumdati</taxon>
    </lineage>
</organism>
<accession>A0A2I1CVG4</accession>
<dbReference type="EMBL" id="MSFM01000011">
    <property type="protein sequence ID" value="PKY01608.1"/>
    <property type="molecule type" value="Genomic_DNA"/>
</dbReference>
<feature type="region of interest" description="Disordered" evidence="1">
    <location>
        <begin position="121"/>
        <end position="155"/>
    </location>
</feature>
<dbReference type="GeneID" id="36549518"/>